<reference evidence="1 2" key="2">
    <citation type="submission" date="2020-07" db="EMBL/GenBank/DDBJ databases">
        <title>Genome of starter culture bacteria Kocuria salsicia reveals its technological properties and safety for usage in meat industry.</title>
        <authorList>
            <person name="Michael M."/>
            <person name="Konstantin K."/>
            <person name="Evgenii K."/>
            <person name="Galina S."/>
            <person name="Oksana K."/>
            <person name="Andrei L."/>
        </authorList>
    </citation>
    <scope>NUCLEOTIDE SEQUENCE [LARGE SCALE GENOMIC DNA]</scope>
    <source>
        <strain evidence="1 2">80</strain>
    </source>
</reference>
<protein>
    <submittedName>
        <fullName evidence="1">Uncharacterized protein</fullName>
    </submittedName>
</protein>
<dbReference type="EMBL" id="CP059343">
    <property type="protein sequence ID" value="QMS56294.1"/>
    <property type="molecule type" value="Genomic_DNA"/>
</dbReference>
<organism evidence="1 2">
    <name type="scientific">Kocuria varians</name>
    <name type="common">Micrococcus varians</name>
    <dbReference type="NCBI Taxonomy" id="1272"/>
    <lineage>
        <taxon>Bacteria</taxon>
        <taxon>Bacillati</taxon>
        <taxon>Actinomycetota</taxon>
        <taxon>Actinomycetes</taxon>
        <taxon>Micrococcales</taxon>
        <taxon>Micrococcaceae</taxon>
        <taxon>Kocuria</taxon>
    </lineage>
</organism>
<dbReference type="AlphaFoldDB" id="A0A7D7PRJ7"/>
<keyword evidence="2" id="KW-1185">Reference proteome</keyword>
<reference evidence="2" key="1">
    <citation type="submission" date="2017-08" db="EMBL/GenBank/DDBJ databases">
        <title>Draft Genome Sequence of Kocuria varians 80.</title>
        <authorList>
            <person name="Minaev M."/>
            <person name="Kurbakov K.A."/>
            <person name="Solodovnikova G.I."/>
            <person name="Kuznetsova O.A."/>
            <person name="Lisitsyn A.B."/>
        </authorList>
    </citation>
    <scope>NUCLEOTIDE SEQUENCE [LARGE SCALE GENOMIC DNA]</scope>
    <source>
        <strain evidence="2">80</strain>
    </source>
</reference>
<name>A0A7D7PRJ7_KOCVA</name>
<accession>A0A7D7PRJ7</accession>
<gene>
    <name evidence="1" type="ORF">CIB50_0000997</name>
</gene>
<dbReference type="KEGG" id="kvr:CIB50_0000997"/>
<evidence type="ECO:0000313" key="1">
    <source>
        <dbReference type="EMBL" id="QMS56294.1"/>
    </source>
</evidence>
<evidence type="ECO:0000313" key="2">
    <source>
        <dbReference type="Proteomes" id="UP000216825"/>
    </source>
</evidence>
<sequence length="39" mass="4321">MIRVSVLVASVLVLLLLMCLTDAYVRQRYEVVPLGNDAS</sequence>
<dbReference type="Proteomes" id="UP000216825">
    <property type="component" value="Chromosome"/>
</dbReference>
<proteinExistence type="predicted"/>